<evidence type="ECO:0000313" key="11">
    <source>
        <dbReference type="Proteomes" id="UP000015453"/>
    </source>
</evidence>
<evidence type="ECO:0000256" key="2">
    <source>
        <dbReference type="ARBA" id="ARBA00006375"/>
    </source>
</evidence>
<dbReference type="EMBL" id="AUSU01003633">
    <property type="protein sequence ID" value="EPS66533.1"/>
    <property type="molecule type" value="Genomic_DNA"/>
</dbReference>
<keyword evidence="7 8" id="KW-0472">Membrane</keyword>
<dbReference type="InterPro" id="IPR023395">
    <property type="entry name" value="MCP_dom_sf"/>
</dbReference>
<dbReference type="SUPFAM" id="SSF103506">
    <property type="entry name" value="Mitochondrial carrier"/>
    <property type="match status" value="1"/>
</dbReference>
<organism evidence="10 11">
    <name type="scientific">Genlisea aurea</name>
    <dbReference type="NCBI Taxonomy" id="192259"/>
    <lineage>
        <taxon>Eukaryota</taxon>
        <taxon>Viridiplantae</taxon>
        <taxon>Streptophyta</taxon>
        <taxon>Embryophyta</taxon>
        <taxon>Tracheophyta</taxon>
        <taxon>Spermatophyta</taxon>
        <taxon>Magnoliopsida</taxon>
        <taxon>eudicotyledons</taxon>
        <taxon>Gunneridae</taxon>
        <taxon>Pentapetalae</taxon>
        <taxon>asterids</taxon>
        <taxon>lamiids</taxon>
        <taxon>Lamiales</taxon>
        <taxon>Lentibulariaceae</taxon>
        <taxon>Genlisea</taxon>
    </lineage>
</organism>
<name>S8DTP8_9LAMI</name>
<feature type="repeat" description="Solcar" evidence="8">
    <location>
        <begin position="191"/>
        <end position="280"/>
    </location>
</feature>
<dbReference type="PRINTS" id="PR00926">
    <property type="entry name" value="MITOCARRIER"/>
</dbReference>
<sequence>IARQEHAFAGAMSGVFVSLCLHPIDTIKTVIQSCRADMKPFHSIVRTIITEKGLFGLYRGISSNILCSAPISAVYTFTYESVKKSMLPLFPKAGLFLSLTEIQCTGGFASIATSFIFTPSERIKQQMQVGTHYPNCWNALIQILKNGGLPSLYTGWGALLCRNIPHSVIKFYTYENLKRFILPSFESDPRANTAATLVCGGLAGSSASLFTTPFDVVKTRLQAQIPGSNTTQYSGVFTTLTKIWRQDGLRGLYRGLTPRVVMYMIQGALFFTSYETLKRAFSLKL</sequence>
<dbReference type="InterPro" id="IPR018108">
    <property type="entry name" value="MCP_transmembrane"/>
</dbReference>
<proteinExistence type="inferred from homology"/>
<evidence type="ECO:0000256" key="7">
    <source>
        <dbReference type="ARBA" id="ARBA00023136"/>
    </source>
</evidence>
<keyword evidence="4 8" id="KW-0812">Transmembrane</keyword>
<keyword evidence="11" id="KW-1185">Reference proteome</keyword>
<evidence type="ECO:0000256" key="3">
    <source>
        <dbReference type="ARBA" id="ARBA00022448"/>
    </source>
</evidence>
<dbReference type="InterPro" id="IPR002067">
    <property type="entry name" value="MCP"/>
</dbReference>
<dbReference type="PANTHER" id="PTHR45667">
    <property type="entry name" value="S-ADENOSYLMETHIONINE MITOCHONDRIAL CARRIER PROTEIN"/>
    <property type="match status" value="1"/>
</dbReference>
<keyword evidence="5" id="KW-0677">Repeat</keyword>
<comment type="caution">
    <text evidence="10">The sequence shown here is derived from an EMBL/GenBank/DDBJ whole genome shotgun (WGS) entry which is preliminary data.</text>
</comment>
<evidence type="ECO:0000313" key="10">
    <source>
        <dbReference type="EMBL" id="EPS66533.1"/>
    </source>
</evidence>
<dbReference type="GO" id="GO:0055085">
    <property type="term" value="P:transmembrane transport"/>
    <property type="evidence" value="ECO:0007669"/>
    <property type="project" value="InterPro"/>
</dbReference>
<accession>S8DTP8</accession>
<feature type="non-terminal residue" evidence="10">
    <location>
        <position position="285"/>
    </location>
</feature>
<comment type="similarity">
    <text evidence="2 9">Belongs to the mitochondrial carrier (TC 2.A.29) family.</text>
</comment>
<reference evidence="10 11" key="1">
    <citation type="journal article" date="2013" name="BMC Genomics">
        <title>The miniature genome of a carnivorous plant Genlisea aurea contains a low number of genes and short non-coding sequences.</title>
        <authorList>
            <person name="Leushkin E.V."/>
            <person name="Sutormin R.A."/>
            <person name="Nabieva E.R."/>
            <person name="Penin A.A."/>
            <person name="Kondrashov A.S."/>
            <person name="Logacheva M.D."/>
        </authorList>
    </citation>
    <scope>NUCLEOTIDE SEQUENCE [LARGE SCALE GENOMIC DNA]</scope>
</reference>
<dbReference type="Gene3D" id="1.50.40.10">
    <property type="entry name" value="Mitochondrial carrier domain"/>
    <property type="match status" value="2"/>
</dbReference>
<evidence type="ECO:0000256" key="6">
    <source>
        <dbReference type="ARBA" id="ARBA00022989"/>
    </source>
</evidence>
<dbReference type="PROSITE" id="PS50920">
    <property type="entry name" value="SOLCAR"/>
    <property type="match status" value="3"/>
</dbReference>
<gene>
    <name evidence="10" type="ORF">M569_08243</name>
</gene>
<dbReference type="Pfam" id="PF00153">
    <property type="entry name" value="Mito_carr"/>
    <property type="match status" value="3"/>
</dbReference>
<keyword evidence="6" id="KW-1133">Transmembrane helix</keyword>
<evidence type="ECO:0000256" key="9">
    <source>
        <dbReference type="RuleBase" id="RU000488"/>
    </source>
</evidence>
<evidence type="ECO:0000256" key="5">
    <source>
        <dbReference type="ARBA" id="ARBA00022737"/>
    </source>
</evidence>
<comment type="subcellular location">
    <subcellularLocation>
        <location evidence="1">Membrane</location>
        <topology evidence="1">Multi-pass membrane protein</topology>
    </subcellularLocation>
</comment>
<evidence type="ECO:0000256" key="8">
    <source>
        <dbReference type="PROSITE-ProRule" id="PRU00282"/>
    </source>
</evidence>
<feature type="repeat" description="Solcar" evidence="8">
    <location>
        <begin position="97"/>
        <end position="180"/>
    </location>
</feature>
<dbReference type="AlphaFoldDB" id="S8DTP8"/>
<keyword evidence="3 9" id="KW-0813">Transport</keyword>
<feature type="repeat" description="Solcar" evidence="8">
    <location>
        <begin position="1"/>
        <end position="85"/>
    </location>
</feature>
<evidence type="ECO:0008006" key="12">
    <source>
        <dbReference type="Google" id="ProtNLM"/>
    </source>
</evidence>
<evidence type="ECO:0000256" key="4">
    <source>
        <dbReference type="ARBA" id="ARBA00022692"/>
    </source>
</evidence>
<protein>
    <recommendedName>
        <fullName evidence="12">Mitochondrial carrier protein</fullName>
    </recommendedName>
</protein>
<dbReference type="Proteomes" id="UP000015453">
    <property type="component" value="Unassembled WGS sequence"/>
</dbReference>
<feature type="non-terminal residue" evidence="10">
    <location>
        <position position="1"/>
    </location>
</feature>
<dbReference type="GO" id="GO:0016020">
    <property type="term" value="C:membrane"/>
    <property type="evidence" value="ECO:0007669"/>
    <property type="project" value="UniProtKB-SubCell"/>
</dbReference>
<evidence type="ECO:0000256" key="1">
    <source>
        <dbReference type="ARBA" id="ARBA00004141"/>
    </source>
</evidence>
<dbReference type="OrthoDB" id="10253709at2759"/>